<organism evidence="2 3">
    <name type="scientific">Streptomyces spiralis</name>
    <dbReference type="NCBI Taxonomy" id="66376"/>
    <lineage>
        <taxon>Bacteria</taxon>
        <taxon>Bacillati</taxon>
        <taxon>Actinomycetota</taxon>
        <taxon>Actinomycetes</taxon>
        <taxon>Kitasatosporales</taxon>
        <taxon>Streptomycetaceae</taxon>
        <taxon>Streptomyces</taxon>
    </lineage>
</organism>
<evidence type="ECO:0000313" key="3">
    <source>
        <dbReference type="Proteomes" id="UP000641386"/>
    </source>
</evidence>
<gene>
    <name evidence="2" type="ORF">GCM10014715_85910</name>
</gene>
<reference evidence="2" key="2">
    <citation type="submission" date="2020-09" db="EMBL/GenBank/DDBJ databases">
        <authorList>
            <person name="Sun Q."/>
            <person name="Ohkuma M."/>
        </authorList>
    </citation>
    <scope>NUCLEOTIDE SEQUENCE</scope>
    <source>
        <strain evidence="2">JCM 3302</strain>
    </source>
</reference>
<evidence type="ECO:0000313" key="2">
    <source>
        <dbReference type="EMBL" id="GHF17680.1"/>
    </source>
</evidence>
<dbReference type="RefSeq" id="WP_189908152.1">
    <property type="nucleotide sequence ID" value="NZ_BNBC01000079.1"/>
</dbReference>
<evidence type="ECO:0000256" key="1">
    <source>
        <dbReference type="SAM" id="SignalP"/>
    </source>
</evidence>
<dbReference type="EMBL" id="BNBC01000079">
    <property type="protein sequence ID" value="GHF17680.1"/>
    <property type="molecule type" value="Genomic_DNA"/>
</dbReference>
<protein>
    <recommendedName>
        <fullName evidence="4">Secreted protein</fullName>
    </recommendedName>
</protein>
<dbReference type="Proteomes" id="UP000641386">
    <property type="component" value="Unassembled WGS sequence"/>
</dbReference>
<dbReference type="AlphaFoldDB" id="A0A919APX8"/>
<keyword evidence="1" id="KW-0732">Signal</keyword>
<reference evidence="2" key="1">
    <citation type="journal article" date="2014" name="Int. J. Syst. Evol. Microbiol.">
        <title>Complete genome sequence of Corynebacterium casei LMG S-19264T (=DSM 44701T), isolated from a smear-ripened cheese.</title>
        <authorList>
            <consortium name="US DOE Joint Genome Institute (JGI-PGF)"/>
            <person name="Walter F."/>
            <person name="Albersmeier A."/>
            <person name="Kalinowski J."/>
            <person name="Ruckert C."/>
        </authorList>
    </citation>
    <scope>NUCLEOTIDE SEQUENCE</scope>
    <source>
        <strain evidence="2">JCM 3302</strain>
    </source>
</reference>
<proteinExistence type="predicted"/>
<name>A0A919APX8_9ACTN</name>
<comment type="caution">
    <text evidence="2">The sequence shown here is derived from an EMBL/GenBank/DDBJ whole genome shotgun (WGS) entry which is preliminary data.</text>
</comment>
<sequence length="154" mass="16759">MKRRIIALLTVTFAAVLIAASPASATDDWVKMSSNVDTTGWANRTAKSSVGGVKMEVYVYWSGSMDVVVGGAVSDVETDGYCGAIQIRYQISPSPGEWSGWHYRQLEPAVDCSTDGNWVGSYLWLSRYPTMNLQARACHANTSGAIVECEGTWH</sequence>
<keyword evidence="3" id="KW-1185">Reference proteome</keyword>
<accession>A0A919APX8</accession>
<feature type="chain" id="PRO_5037848449" description="Secreted protein" evidence="1">
    <location>
        <begin position="26"/>
        <end position="154"/>
    </location>
</feature>
<feature type="signal peptide" evidence="1">
    <location>
        <begin position="1"/>
        <end position="25"/>
    </location>
</feature>
<evidence type="ECO:0008006" key="4">
    <source>
        <dbReference type="Google" id="ProtNLM"/>
    </source>
</evidence>